<dbReference type="AlphaFoldDB" id="X6LBB0"/>
<proteinExistence type="predicted"/>
<name>X6LBB0_RETFI</name>
<dbReference type="Proteomes" id="UP000023152">
    <property type="component" value="Unassembled WGS sequence"/>
</dbReference>
<protein>
    <submittedName>
        <fullName evidence="1">Uncharacterized protein</fullName>
    </submittedName>
</protein>
<dbReference type="EMBL" id="ASPP01047915">
    <property type="protein sequence ID" value="ETN98014.1"/>
    <property type="molecule type" value="Genomic_DNA"/>
</dbReference>
<evidence type="ECO:0000313" key="1">
    <source>
        <dbReference type="EMBL" id="ETN98014.1"/>
    </source>
</evidence>
<organism evidence="1 2">
    <name type="scientific">Reticulomyxa filosa</name>
    <dbReference type="NCBI Taxonomy" id="46433"/>
    <lineage>
        <taxon>Eukaryota</taxon>
        <taxon>Sar</taxon>
        <taxon>Rhizaria</taxon>
        <taxon>Retaria</taxon>
        <taxon>Foraminifera</taxon>
        <taxon>Monothalamids</taxon>
        <taxon>Reticulomyxidae</taxon>
        <taxon>Reticulomyxa</taxon>
    </lineage>
</organism>
<comment type="caution">
    <text evidence="1">The sequence shown here is derived from an EMBL/GenBank/DDBJ whole genome shotgun (WGS) entry which is preliminary data.</text>
</comment>
<gene>
    <name evidence="1" type="ORF">RFI_39508</name>
</gene>
<evidence type="ECO:0000313" key="2">
    <source>
        <dbReference type="Proteomes" id="UP000023152"/>
    </source>
</evidence>
<sequence length="214" mass="25183">MIAMPNTVKILQSNILLLENIKFRKYCKCYSPVDQNSFFKIICISFTIRIDLYFFQDFVCLLCKEIANVQLQIDCSEHKQDEVFTVGENCLQTYLQIIIENIQCDNMNLGTLMLNSFKKEFIDYSQCAGDNSKLECYFIVDVKDIKGHLETDCTIKLIHCQYKVFVCDSLIFKDYEGYNIKKYSKDHIKFAKNKLKNLLIFFLLLNRTIVMNIK</sequence>
<accession>X6LBB0</accession>
<keyword evidence="2" id="KW-1185">Reference proteome</keyword>
<reference evidence="1 2" key="1">
    <citation type="journal article" date="2013" name="Curr. Biol.">
        <title>The Genome of the Foraminiferan Reticulomyxa filosa.</title>
        <authorList>
            <person name="Glockner G."/>
            <person name="Hulsmann N."/>
            <person name="Schleicher M."/>
            <person name="Noegel A.A."/>
            <person name="Eichinger L."/>
            <person name="Gallinger C."/>
            <person name="Pawlowski J."/>
            <person name="Sierra R."/>
            <person name="Euteneuer U."/>
            <person name="Pillet L."/>
            <person name="Moustafa A."/>
            <person name="Platzer M."/>
            <person name="Groth M."/>
            <person name="Szafranski K."/>
            <person name="Schliwa M."/>
        </authorList>
    </citation>
    <scope>NUCLEOTIDE SEQUENCE [LARGE SCALE GENOMIC DNA]</scope>
</reference>